<protein>
    <recommendedName>
        <fullName evidence="7">Palmitoyltransferase</fullName>
        <ecNumber evidence="7">2.3.1.225</ecNumber>
    </recommendedName>
</protein>
<accession>A0A482VI46</accession>
<dbReference type="EMBL" id="QDEB01097751">
    <property type="protein sequence ID" value="RZC32380.1"/>
    <property type="molecule type" value="Genomic_DNA"/>
</dbReference>
<organism evidence="9 10">
    <name type="scientific">Asbolus verrucosus</name>
    <name type="common">Desert ironclad beetle</name>
    <dbReference type="NCBI Taxonomy" id="1661398"/>
    <lineage>
        <taxon>Eukaryota</taxon>
        <taxon>Metazoa</taxon>
        <taxon>Ecdysozoa</taxon>
        <taxon>Arthropoda</taxon>
        <taxon>Hexapoda</taxon>
        <taxon>Insecta</taxon>
        <taxon>Pterygota</taxon>
        <taxon>Neoptera</taxon>
        <taxon>Endopterygota</taxon>
        <taxon>Coleoptera</taxon>
        <taxon>Polyphaga</taxon>
        <taxon>Cucujiformia</taxon>
        <taxon>Tenebrionidae</taxon>
        <taxon>Pimeliinae</taxon>
        <taxon>Asbolus</taxon>
    </lineage>
</organism>
<keyword evidence="3 7" id="KW-0812">Transmembrane</keyword>
<dbReference type="PROSITE" id="PS50216">
    <property type="entry name" value="DHHC"/>
    <property type="match status" value="1"/>
</dbReference>
<evidence type="ECO:0000259" key="8">
    <source>
        <dbReference type="Pfam" id="PF01529"/>
    </source>
</evidence>
<dbReference type="Pfam" id="PF01529">
    <property type="entry name" value="DHHC"/>
    <property type="match status" value="1"/>
</dbReference>
<proteinExistence type="inferred from homology"/>
<evidence type="ECO:0000256" key="6">
    <source>
        <dbReference type="ARBA" id="ARBA00023315"/>
    </source>
</evidence>
<keyword evidence="6 7" id="KW-0012">Acyltransferase</keyword>
<comment type="caution">
    <text evidence="9">The sequence shown here is derived from an EMBL/GenBank/DDBJ whole genome shotgun (WGS) entry which is preliminary data.</text>
</comment>
<feature type="transmembrane region" description="Helical" evidence="7">
    <location>
        <begin position="160"/>
        <end position="181"/>
    </location>
</feature>
<keyword evidence="10" id="KW-1185">Reference proteome</keyword>
<evidence type="ECO:0000256" key="4">
    <source>
        <dbReference type="ARBA" id="ARBA00022989"/>
    </source>
</evidence>
<comment type="catalytic activity">
    <reaction evidence="7">
        <text>L-cysteinyl-[protein] + hexadecanoyl-CoA = S-hexadecanoyl-L-cysteinyl-[protein] + CoA</text>
        <dbReference type="Rhea" id="RHEA:36683"/>
        <dbReference type="Rhea" id="RHEA-COMP:10131"/>
        <dbReference type="Rhea" id="RHEA-COMP:11032"/>
        <dbReference type="ChEBI" id="CHEBI:29950"/>
        <dbReference type="ChEBI" id="CHEBI:57287"/>
        <dbReference type="ChEBI" id="CHEBI:57379"/>
        <dbReference type="ChEBI" id="CHEBI:74151"/>
        <dbReference type="EC" id="2.3.1.225"/>
    </reaction>
</comment>
<evidence type="ECO:0000256" key="5">
    <source>
        <dbReference type="ARBA" id="ARBA00023136"/>
    </source>
</evidence>
<evidence type="ECO:0000256" key="7">
    <source>
        <dbReference type="RuleBase" id="RU079119"/>
    </source>
</evidence>
<keyword evidence="4 7" id="KW-1133">Transmembrane helix</keyword>
<evidence type="ECO:0000313" key="10">
    <source>
        <dbReference type="Proteomes" id="UP000292052"/>
    </source>
</evidence>
<feature type="transmembrane region" description="Helical" evidence="7">
    <location>
        <begin position="46"/>
        <end position="71"/>
    </location>
</feature>
<keyword evidence="5 7" id="KW-0472">Membrane</keyword>
<dbReference type="GO" id="GO:0016020">
    <property type="term" value="C:membrane"/>
    <property type="evidence" value="ECO:0007669"/>
    <property type="project" value="UniProtKB-SubCell"/>
</dbReference>
<name>A0A482VI46_ASBVE</name>
<sequence length="275" mass="32180">MLLRHSIIPKNAYDGLVTLFTLCVIPFVYYFELFVVLPHYYGQWGFWYIFHFVVGTFILFNVCSNYVAIIICDTSIRGRILPTTLGPNSRFCAVCECVSPPRSWHCNVCNVCILKRDHHCMFTSCCIGHHNLRYFVMFLFYIFIATIYASYYNIYFVFEFAEFGTIESIIKLIFPLASLFVHYSQNQMYLFVVLLVLVGCIFTGILLYYHMDLILRGVITHEKHQKLSQYDFGPKRNVMEAFGAKWYIVWASPFLESKLPHDGVNWDVKQSVKAK</sequence>
<feature type="transmembrane region" description="Helical" evidence="7">
    <location>
        <begin position="12"/>
        <end position="31"/>
    </location>
</feature>
<feature type="transmembrane region" description="Helical" evidence="7">
    <location>
        <begin position="188"/>
        <end position="209"/>
    </location>
</feature>
<dbReference type="AlphaFoldDB" id="A0A482VI46"/>
<dbReference type="Proteomes" id="UP000292052">
    <property type="component" value="Unassembled WGS sequence"/>
</dbReference>
<gene>
    <name evidence="9" type="ORF">BDFB_001556</name>
</gene>
<dbReference type="OrthoDB" id="302728at2759"/>
<evidence type="ECO:0000256" key="1">
    <source>
        <dbReference type="ARBA" id="ARBA00004141"/>
    </source>
</evidence>
<dbReference type="PANTHER" id="PTHR12246">
    <property type="entry name" value="PALMITOYLTRANSFERASE ZDHHC16"/>
    <property type="match status" value="1"/>
</dbReference>
<comment type="domain">
    <text evidence="7">The DHHC domain is required for palmitoyltransferase activity.</text>
</comment>
<dbReference type="EC" id="2.3.1.225" evidence="7"/>
<comment type="similarity">
    <text evidence="7">Belongs to the DHHC palmitoyltransferase family.</text>
</comment>
<feature type="domain" description="Palmitoyltransferase DHHC" evidence="8">
    <location>
        <begin position="88"/>
        <end position="225"/>
    </location>
</feature>
<keyword evidence="2 7" id="KW-0808">Transferase</keyword>
<comment type="subcellular location">
    <subcellularLocation>
        <location evidence="1">Membrane</location>
        <topology evidence="1">Multi-pass membrane protein</topology>
    </subcellularLocation>
</comment>
<dbReference type="GO" id="GO:0019706">
    <property type="term" value="F:protein-cysteine S-palmitoyltransferase activity"/>
    <property type="evidence" value="ECO:0007669"/>
    <property type="project" value="UniProtKB-EC"/>
</dbReference>
<feature type="transmembrane region" description="Helical" evidence="7">
    <location>
        <begin position="134"/>
        <end position="154"/>
    </location>
</feature>
<dbReference type="InterPro" id="IPR001594">
    <property type="entry name" value="Palmitoyltrfase_DHHC"/>
</dbReference>
<evidence type="ECO:0000256" key="2">
    <source>
        <dbReference type="ARBA" id="ARBA00022679"/>
    </source>
</evidence>
<reference evidence="9 10" key="1">
    <citation type="submission" date="2017-03" db="EMBL/GenBank/DDBJ databases">
        <title>Genome of the blue death feigning beetle - Asbolus verrucosus.</title>
        <authorList>
            <person name="Rider S.D."/>
        </authorList>
    </citation>
    <scope>NUCLEOTIDE SEQUENCE [LARGE SCALE GENOMIC DNA]</scope>
    <source>
        <strain evidence="9">Butters</strain>
        <tissue evidence="9">Head and leg muscle</tissue>
    </source>
</reference>
<evidence type="ECO:0000313" key="9">
    <source>
        <dbReference type="EMBL" id="RZC32380.1"/>
    </source>
</evidence>
<evidence type="ECO:0000256" key="3">
    <source>
        <dbReference type="ARBA" id="ARBA00022692"/>
    </source>
</evidence>
<dbReference type="STRING" id="1661398.A0A482VI46"/>
<dbReference type="InterPro" id="IPR039859">
    <property type="entry name" value="PFA4/ZDH16/20/ERF2-like"/>
</dbReference>